<comment type="caution">
    <text evidence="1">The sequence shown here is derived from an EMBL/GenBank/DDBJ whole genome shotgun (WGS) entry which is preliminary data.</text>
</comment>
<name>A0A6L9SW77_9BIFI</name>
<dbReference type="EMBL" id="WHZV01000005">
    <property type="protein sequence ID" value="NEG55451.1"/>
    <property type="molecule type" value="Genomic_DNA"/>
</dbReference>
<keyword evidence="2" id="KW-1185">Reference proteome</keyword>
<accession>A0A6L9SW77</accession>
<proteinExistence type="predicted"/>
<evidence type="ECO:0000313" key="1">
    <source>
        <dbReference type="EMBL" id="NEG55451.1"/>
    </source>
</evidence>
<dbReference type="AlphaFoldDB" id="A0A6L9SW77"/>
<dbReference type="Proteomes" id="UP000483293">
    <property type="component" value="Unassembled WGS sequence"/>
</dbReference>
<protein>
    <submittedName>
        <fullName evidence="1">Uncharacterized protein</fullName>
    </submittedName>
</protein>
<evidence type="ECO:0000313" key="2">
    <source>
        <dbReference type="Proteomes" id="UP000483293"/>
    </source>
</evidence>
<gene>
    <name evidence="1" type="ORF">GFD21_06655</name>
</gene>
<organism evidence="1 2">
    <name type="scientific">Bifidobacterium platyrrhinorum</name>
    <dbReference type="NCBI Taxonomy" id="2661628"/>
    <lineage>
        <taxon>Bacteria</taxon>
        <taxon>Bacillati</taxon>
        <taxon>Actinomycetota</taxon>
        <taxon>Actinomycetes</taxon>
        <taxon>Bifidobacteriales</taxon>
        <taxon>Bifidobacteriaceae</taxon>
        <taxon>Bifidobacterium</taxon>
    </lineage>
</organism>
<dbReference type="RefSeq" id="WP_163197177.1">
    <property type="nucleotide sequence ID" value="NZ_WHZV01000005.1"/>
</dbReference>
<sequence>MVSMPVDRKSAVMFANILIAQAGFIYRDMYDHPDNWPNMGELAREFDDNYNELSPHLATVYSITHDCVDSDRDAASFMLAYKQLKALTTTPFAKVAA</sequence>
<reference evidence="1 2" key="1">
    <citation type="submission" date="2019-10" db="EMBL/GenBank/DDBJ databases">
        <title>Bifidobacterium from non-human primates.</title>
        <authorList>
            <person name="Modesto M."/>
        </authorList>
    </citation>
    <scope>NUCLEOTIDE SEQUENCE [LARGE SCALE GENOMIC DNA]</scope>
    <source>
        <strain evidence="1 2">SMA15</strain>
    </source>
</reference>